<name>A0A2R5FRT1_NOSCO</name>
<proteinExistence type="predicted"/>
<dbReference type="RefSeq" id="WP_369694325.1">
    <property type="nucleotide sequence ID" value="NZ_BDUD01000001.1"/>
</dbReference>
<protein>
    <submittedName>
        <fullName evidence="2">Uncharacterized protein</fullName>
    </submittedName>
</protein>
<evidence type="ECO:0000313" key="3">
    <source>
        <dbReference type="Proteomes" id="UP000245124"/>
    </source>
</evidence>
<dbReference type="Proteomes" id="UP000245124">
    <property type="component" value="Unassembled WGS sequence"/>
</dbReference>
<dbReference type="EMBL" id="BDUD01000001">
    <property type="protein sequence ID" value="GBG20198.1"/>
    <property type="molecule type" value="Genomic_DNA"/>
</dbReference>
<evidence type="ECO:0000313" key="2">
    <source>
        <dbReference type="EMBL" id="GBG20198.1"/>
    </source>
</evidence>
<sequence>MPLGETREGSTKSKTTLERSKMKSTNEREQLIKDINVLLHQAYDSTLDEIYALLKRIDDIDDEEDLKAIKEAREDIRINGTVSWDEIQNEIRNEIKQDVA</sequence>
<reference evidence="2 3" key="1">
    <citation type="submission" date="2017-06" db="EMBL/GenBank/DDBJ databases">
        <title>Genome sequencing of cyanobaciteial culture collection at National Institute for Environmental Studies (NIES).</title>
        <authorList>
            <person name="Hirose Y."/>
            <person name="Shimura Y."/>
            <person name="Fujisawa T."/>
            <person name="Nakamura Y."/>
            <person name="Kawachi M."/>
        </authorList>
    </citation>
    <scope>NUCLEOTIDE SEQUENCE [LARGE SCALE GENOMIC DNA]</scope>
    <source>
        <strain evidence="2 3">NIES-4072</strain>
    </source>
</reference>
<dbReference type="AlphaFoldDB" id="A0A2R5FRT1"/>
<keyword evidence="3" id="KW-1185">Reference proteome</keyword>
<feature type="region of interest" description="Disordered" evidence="1">
    <location>
        <begin position="1"/>
        <end position="25"/>
    </location>
</feature>
<evidence type="ECO:0000256" key="1">
    <source>
        <dbReference type="SAM" id="MobiDB-lite"/>
    </source>
</evidence>
<comment type="caution">
    <text evidence="2">The sequence shown here is derived from an EMBL/GenBank/DDBJ whole genome shotgun (WGS) entry which is preliminary data.</text>
</comment>
<organism evidence="2 3">
    <name type="scientific">Nostoc commune NIES-4072</name>
    <dbReference type="NCBI Taxonomy" id="2005467"/>
    <lineage>
        <taxon>Bacteria</taxon>
        <taxon>Bacillati</taxon>
        <taxon>Cyanobacteriota</taxon>
        <taxon>Cyanophyceae</taxon>
        <taxon>Nostocales</taxon>
        <taxon>Nostocaceae</taxon>
        <taxon>Nostoc</taxon>
    </lineage>
</organism>
<gene>
    <name evidence="2" type="ORF">NIES4072_38730</name>
</gene>
<accession>A0A2R5FRT1</accession>